<dbReference type="EMBL" id="JXJN01017879">
    <property type="status" value="NOT_ANNOTATED_CDS"/>
    <property type="molecule type" value="Genomic_DNA"/>
</dbReference>
<dbReference type="Proteomes" id="UP000092460">
    <property type="component" value="Unassembled WGS sequence"/>
</dbReference>
<keyword evidence="2" id="KW-1185">Reference proteome</keyword>
<reference evidence="1" key="2">
    <citation type="submission" date="2020-05" db="UniProtKB">
        <authorList>
            <consortium name="EnsemblMetazoa"/>
        </authorList>
    </citation>
    <scope>IDENTIFICATION</scope>
    <source>
        <strain evidence="1">IAEA</strain>
    </source>
</reference>
<proteinExistence type="predicted"/>
<evidence type="ECO:0000313" key="2">
    <source>
        <dbReference type="Proteomes" id="UP000092460"/>
    </source>
</evidence>
<dbReference type="InterPro" id="IPR036691">
    <property type="entry name" value="Endo/exonu/phosph_ase_sf"/>
</dbReference>
<reference evidence="2" key="1">
    <citation type="submission" date="2015-01" db="EMBL/GenBank/DDBJ databases">
        <authorList>
            <person name="Aksoy S."/>
            <person name="Warren W."/>
            <person name="Wilson R.K."/>
        </authorList>
    </citation>
    <scope>NUCLEOTIDE SEQUENCE [LARGE SCALE GENOMIC DNA]</scope>
    <source>
        <strain evidence="2">IAEA</strain>
    </source>
</reference>
<protein>
    <submittedName>
        <fullName evidence="1">Uncharacterized protein</fullName>
    </submittedName>
</protein>
<dbReference type="AlphaFoldDB" id="A0A1B0BPB8"/>
<dbReference type="EnsemblMetazoa" id="GPPI036302-RA">
    <property type="protein sequence ID" value="GPPI036302-PA"/>
    <property type="gene ID" value="GPPI036302"/>
</dbReference>
<accession>A0A1B0BPB8</accession>
<dbReference type="Gene3D" id="3.60.10.10">
    <property type="entry name" value="Endonuclease/exonuclease/phosphatase"/>
    <property type="match status" value="1"/>
</dbReference>
<organism evidence="1 2">
    <name type="scientific">Glossina palpalis gambiensis</name>
    <dbReference type="NCBI Taxonomy" id="67801"/>
    <lineage>
        <taxon>Eukaryota</taxon>
        <taxon>Metazoa</taxon>
        <taxon>Ecdysozoa</taxon>
        <taxon>Arthropoda</taxon>
        <taxon>Hexapoda</taxon>
        <taxon>Insecta</taxon>
        <taxon>Pterygota</taxon>
        <taxon>Neoptera</taxon>
        <taxon>Endopterygota</taxon>
        <taxon>Diptera</taxon>
        <taxon>Brachycera</taxon>
        <taxon>Muscomorpha</taxon>
        <taxon>Hippoboscoidea</taxon>
        <taxon>Glossinidae</taxon>
        <taxon>Glossina</taxon>
    </lineage>
</organism>
<name>A0A1B0BPB8_9MUSC</name>
<sequence length="242" mass="27525">MVSKGVESFARNLTVLEEHVKNICSLSIRRGTAVCEILASLDLVVLNLGSVPIFQSRTKSTIIDITIASLILADRCTRWTNVRRLNQKASAAALLAKKGKPKYNGLRQKKNLNAVVAYVQHSLHTYVRSKPTELGVSKSQKISGKVKRKRKFERSETEMVKRIFRRHKQRSVRLAEQSNNQKVWALEAYTKNYKYCLDANNSRRAVLSNHSFTQGCNKVNRRLFGGYAYSGRNSHNMLNVEK</sequence>
<dbReference type="VEuPathDB" id="VectorBase:GPPI036302"/>
<evidence type="ECO:0000313" key="1">
    <source>
        <dbReference type="EnsemblMetazoa" id="GPPI036302-PA"/>
    </source>
</evidence>